<dbReference type="Gene3D" id="3.10.28.20">
    <property type="entry name" value="Acetamidase/Formamidase-like domains"/>
    <property type="match status" value="1"/>
</dbReference>
<evidence type="ECO:0000313" key="2">
    <source>
        <dbReference type="Proteomes" id="UP000619260"/>
    </source>
</evidence>
<dbReference type="Gene3D" id="2.60.120.580">
    <property type="entry name" value="Acetamidase/Formamidase-like domains"/>
    <property type="match status" value="1"/>
</dbReference>
<dbReference type="InterPro" id="IPR004304">
    <property type="entry name" value="FmdA_AmdA"/>
</dbReference>
<reference evidence="1" key="1">
    <citation type="submission" date="2021-01" db="EMBL/GenBank/DDBJ databases">
        <title>Whole genome shotgun sequence of Virgisporangium aliadipatigenens NBRC 105644.</title>
        <authorList>
            <person name="Komaki H."/>
            <person name="Tamura T."/>
        </authorList>
    </citation>
    <scope>NUCLEOTIDE SEQUENCE</scope>
    <source>
        <strain evidence="1">NBRC 105644</strain>
    </source>
</reference>
<keyword evidence="2" id="KW-1185">Reference proteome</keyword>
<dbReference type="PANTHER" id="PTHR31891:SF1">
    <property type="entry name" value="FORMAMIDASE C869.04-RELATED"/>
    <property type="match status" value="1"/>
</dbReference>
<dbReference type="SUPFAM" id="SSF141130">
    <property type="entry name" value="Acetamidase/Formamidase-like"/>
    <property type="match status" value="1"/>
</dbReference>
<dbReference type="GO" id="GO:0016811">
    <property type="term" value="F:hydrolase activity, acting on carbon-nitrogen (but not peptide) bonds, in linear amides"/>
    <property type="evidence" value="ECO:0007669"/>
    <property type="project" value="InterPro"/>
</dbReference>
<gene>
    <name evidence="1" type="ORF">Val02_07830</name>
</gene>
<protein>
    <submittedName>
        <fullName evidence="1">Acetamidase</fullName>
    </submittedName>
</protein>
<comment type="caution">
    <text evidence="1">The sequence shown here is derived from an EMBL/GenBank/DDBJ whole genome shotgun (WGS) entry which is preliminary data.</text>
</comment>
<sequence length="312" mass="32856">MGRVEYTLVPDDTTLHGFFDPDAAPVLTIDPGDTVTFRTLDCWWRTGAQPGLDPSLWERVPQHRTGYGHALIGPVAVRGARPGTTLVVNVDAVVPGAYGATVAGGRPTPFTEAYGLLDEYAVLDWTLDPAAMRGVNQFGHRVALRPFMGVLGMPPAEPGRHSTIPPRAHGGNLDLKDLVAGSTLYLPVPVDGALFSVGDGHAAQGDGEVGGTAVECPMERVTLTFDLRDDLPIGGPVVRSGGAWLTLGLGDTVDAAMYQALNAMFDLMGREHGVKRAEAAALASVAVDLRITQIVNRTVGAHAVLRDGVLDA</sequence>
<name>A0A8J3YGM7_9ACTN</name>
<dbReference type="EMBL" id="BOPF01000002">
    <property type="protein sequence ID" value="GIJ43897.1"/>
    <property type="molecule type" value="Genomic_DNA"/>
</dbReference>
<dbReference type="Pfam" id="PF03069">
    <property type="entry name" value="FmdA_AmdA"/>
    <property type="match status" value="2"/>
</dbReference>
<evidence type="ECO:0000313" key="1">
    <source>
        <dbReference type="EMBL" id="GIJ43897.1"/>
    </source>
</evidence>
<dbReference type="AlphaFoldDB" id="A0A8J3YGM7"/>
<accession>A0A8J3YGM7</accession>
<organism evidence="1 2">
    <name type="scientific">Virgisporangium aliadipatigenens</name>
    <dbReference type="NCBI Taxonomy" id="741659"/>
    <lineage>
        <taxon>Bacteria</taxon>
        <taxon>Bacillati</taxon>
        <taxon>Actinomycetota</taxon>
        <taxon>Actinomycetes</taxon>
        <taxon>Micromonosporales</taxon>
        <taxon>Micromonosporaceae</taxon>
        <taxon>Virgisporangium</taxon>
    </lineage>
</organism>
<proteinExistence type="predicted"/>
<dbReference type="PANTHER" id="PTHR31891">
    <property type="entry name" value="FORMAMIDASE C869.04-RELATED"/>
    <property type="match status" value="1"/>
</dbReference>
<dbReference type="Proteomes" id="UP000619260">
    <property type="component" value="Unassembled WGS sequence"/>
</dbReference>